<dbReference type="InterPro" id="IPR058531">
    <property type="entry name" value="Baseplate_J_M"/>
</dbReference>
<evidence type="ECO:0000313" key="5">
    <source>
        <dbReference type="EMBL" id="MZP42654.1"/>
    </source>
</evidence>
<dbReference type="PANTHER" id="PTHR37829:SF3">
    <property type="entry name" value="PROTEIN JAYE-RELATED"/>
    <property type="match status" value="1"/>
</dbReference>
<reference evidence="5 6" key="1">
    <citation type="submission" date="2020-01" db="EMBL/GenBank/DDBJ databases">
        <title>Whole genome sequence of Heliobacterium gestii DSM 11169.</title>
        <authorList>
            <person name="Kyndt J.A."/>
            <person name="Meyer T.E."/>
        </authorList>
    </citation>
    <scope>NUCLEOTIDE SEQUENCE [LARGE SCALE GENOMIC DNA]</scope>
    <source>
        <strain evidence="5 6">DSM 11169</strain>
    </source>
</reference>
<dbReference type="Pfam" id="PF26078">
    <property type="entry name" value="Baseplate_J_M"/>
    <property type="match status" value="1"/>
</dbReference>
<dbReference type="InterPro" id="IPR052399">
    <property type="entry name" value="Phage_Baseplate_Assmbl_Protein"/>
</dbReference>
<evidence type="ECO:0000259" key="4">
    <source>
        <dbReference type="Pfam" id="PF26079"/>
    </source>
</evidence>
<protein>
    <submittedName>
        <fullName evidence="5">Baseplate j family protein</fullName>
    </submittedName>
</protein>
<comment type="caution">
    <text evidence="5">The sequence shown here is derived from an EMBL/GenBank/DDBJ whole genome shotgun (WGS) entry which is preliminary data.</text>
</comment>
<dbReference type="EMBL" id="WXEX01000004">
    <property type="protein sequence ID" value="MZP42654.1"/>
    <property type="molecule type" value="Genomic_DNA"/>
</dbReference>
<evidence type="ECO:0000313" key="6">
    <source>
        <dbReference type="Proteomes" id="UP000471031"/>
    </source>
</evidence>
<dbReference type="Pfam" id="PF26079">
    <property type="entry name" value="Baseplate_J_C"/>
    <property type="match status" value="1"/>
</dbReference>
<proteinExistence type="inferred from homology"/>
<sequence>MLDAVPGDLDKREGSFVWDAIAPASIELAQLYIALERVLALAFAGDHRGAAYGLYLERRAAEHGLLRNAATKATGEVTFAGSDGAVIPAGTLVATTGGIRFVTTAATTVQGGKARAIVESVEPGDRANVPSGAVTMLPMSIPGVTGVENKAAMEGGTEAETDAALTARLLEKVRHPSTSGNVAHYLQWAKEVAGVGDARVLPLWNGPGTVKVILIDAEKRPAAASIVADTAAHIESVRPIGASVTVESAAGLAINVTAEVTLDMSVPGTTKEKVSALFEAALQQHLQDIAFRQSYVSYARMGTLLMNIPGVQDYANMTINGGTANLSLADTQVAVAGTVVLTCLTE</sequence>
<organism evidence="5 6">
    <name type="scientific">Heliomicrobium gestii</name>
    <name type="common">Heliobacterium gestii</name>
    <dbReference type="NCBI Taxonomy" id="2699"/>
    <lineage>
        <taxon>Bacteria</taxon>
        <taxon>Bacillati</taxon>
        <taxon>Bacillota</taxon>
        <taxon>Clostridia</taxon>
        <taxon>Eubacteriales</taxon>
        <taxon>Heliobacteriaceae</taxon>
        <taxon>Heliomicrobium</taxon>
    </lineage>
</organism>
<dbReference type="InterPro" id="IPR058530">
    <property type="entry name" value="Baseplate_J-like_C"/>
</dbReference>
<gene>
    <name evidence="5" type="ORF">GTO89_06330</name>
</gene>
<dbReference type="OrthoDB" id="2554267at2"/>
<accession>A0A845LBH0</accession>
<feature type="domain" description="Baseplate J-like central" evidence="3">
    <location>
        <begin position="177"/>
        <end position="247"/>
    </location>
</feature>
<dbReference type="InterPro" id="IPR006949">
    <property type="entry name" value="Barrel_Baseplate_J-like"/>
</dbReference>
<evidence type="ECO:0000259" key="2">
    <source>
        <dbReference type="Pfam" id="PF04865"/>
    </source>
</evidence>
<dbReference type="AlphaFoldDB" id="A0A845LBH0"/>
<feature type="domain" description="Baseplate J-like C-terminal" evidence="4">
    <location>
        <begin position="254"/>
        <end position="341"/>
    </location>
</feature>
<feature type="domain" description="Baseplate protein J-like barrel" evidence="2">
    <location>
        <begin position="77"/>
        <end position="156"/>
    </location>
</feature>
<dbReference type="PANTHER" id="PTHR37829">
    <property type="entry name" value="PHAGE-LIKE ELEMENT PBSX PROTEIN XKDT"/>
    <property type="match status" value="1"/>
</dbReference>
<keyword evidence="6" id="KW-1185">Reference proteome</keyword>
<dbReference type="Proteomes" id="UP000471031">
    <property type="component" value="Unassembled WGS sequence"/>
</dbReference>
<comment type="similarity">
    <text evidence="1">Belongs to the Mu gp47/PBSX XkdT family.</text>
</comment>
<evidence type="ECO:0000256" key="1">
    <source>
        <dbReference type="ARBA" id="ARBA00038087"/>
    </source>
</evidence>
<name>A0A845LBH0_HELGE</name>
<dbReference type="Pfam" id="PF04865">
    <property type="entry name" value="Baseplate_J"/>
    <property type="match status" value="1"/>
</dbReference>
<evidence type="ECO:0000259" key="3">
    <source>
        <dbReference type="Pfam" id="PF26078"/>
    </source>
</evidence>